<feature type="signal peptide" evidence="1">
    <location>
        <begin position="1"/>
        <end position="25"/>
    </location>
</feature>
<organism evidence="2">
    <name type="scientific">Fagus sylvatica</name>
    <name type="common">Beechnut</name>
    <dbReference type="NCBI Taxonomy" id="28930"/>
    <lineage>
        <taxon>Eukaryota</taxon>
        <taxon>Viridiplantae</taxon>
        <taxon>Streptophyta</taxon>
        <taxon>Embryophyta</taxon>
        <taxon>Tracheophyta</taxon>
        <taxon>Spermatophyta</taxon>
        <taxon>Magnoliopsida</taxon>
        <taxon>eudicotyledons</taxon>
        <taxon>Gunneridae</taxon>
        <taxon>Pentapetalae</taxon>
        <taxon>rosids</taxon>
        <taxon>fabids</taxon>
        <taxon>Fagales</taxon>
        <taxon>Fagaceae</taxon>
        <taxon>Fagus</taxon>
    </lineage>
</organism>
<name>A0A2N9GBA8_FAGSY</name>
<sequence length="117" mass="13056">MALSLSFFPFFSLFFFILASRSVGSEPPPPPLPATTFHSTSQSFDSVLYRGNLLEFLGGSSLHRIPSLLSARLCRSSGCRDLLRRWLFEGHPDLGISSGASLSHLLYLWGRFFQTLD</sequence>
<gene>
    <name evidence="2" type="ORF">FSB_LOCUS24306</name>
</gene>
<reference evidence="2" key="1">
    <citation type="submission" date="2018-02" db="EMBL/GenBank/DDBJ databases">
        <authorList>
            <person name="Cohen D.B."/>
            <person name="Kent A.D."/>
        </authorList>
    </citation>
    <scope>NUCLEOTIDE SEQUENCE</scope>
</reference>
<proteinExistence type="predicted"/>
<dbReference type="EMBL" id="OIVN01001668">
    <property type="protein sequence ID" value="SPC96424.1"/>
    <property type="molecule type" value="Genomic_DNA"/>
</dbReference>
<dbReference type="AlphaFoldDB" id="A0A2N9GBA8"/>
<keyword evidence="1" id="KW-0732">Signal</keyword>
<feature type="chain" id="PRO_5014873560" description="Legume lectin domain-containing protein" evidence="1">
    <location>
        <begin position="26"/>
        <end position="117"/>
    </location>
</feature>
<evidence type="ECO:0000313" key="2">
    <source>
        <dbReference type="EMBL" id="SPC96424.1"/>
    </source>
</evidence>
<evidence type="ECO:0000256" key="1">
    <source>
        <dbReference type="SAM" id="SignalP"/>
    </source>
</evidence>
<protein>
    <recommendedName>
        <fullName evidence="3">Legume lectin domain-containing protein</fullName>
    </recommendedName>
</protein>
<accession>A0A2N9GBA8</accession>
<evidence type="ECO:0008006" key="3">
    <source>
        <dbReference type="Google" id="ProtNLM"/>
    </source>
</evidence>